<feature type="region of interest" description="Disordered" evidence="8">
    <location>
        <begin position="62"/>
        <end position="107"/>
    </location>
</feature>
<dbReference type="OMA" id="FKVGKAC"/>
<feature type="domain" description="Zn(2)-C6 fungal-type" evidence="9">
    <location>
        <begin position="29"/>
        <end position="58"/>
    </location>
</feature>
<dbReference type="STRING" id="4829.A0A163IWH0"/>
<accession>A0A163IWH0</accession>
<evidence type="ECO:0000256" key="5">
    <source>
        <dbReference type="ARBA" id="ARBA00023125"/>
    </source>
</evidence>
<dbReference type="PROSITE" id="PS00463">
    <property type="entry name" value="ZN2_CY6_FUNGAL_1"/>
    <property type="match status" value="1"/>
</dbReference>
<dbReference type="CDD" id="cd12148">
    <property type="entry name" value="fungal_TF_MHR"/>
    <property type="match status" value="1"/>
</dbReference>
<dbReference type="GO" id="GO:0000981">
    <property type="term" value="F:DNA-binding transcription factor activity, RNA polymerase II-specific"/>
    <property type="evidence" value="ECO:0007669"/>
    <property type="project" value="InterPro"/>
</dbReference>
<organism evidence="10">
    <name type="scientific">Absidia glauca</name>
    <name type="common">Pin mould</name>
    <dbReference type="NCBI Taxonomy" id="4829"/>
    <lineage>
        <taxon>Eukaryota</taxon>
        <taxon>Fungi</taxon>
        <taxon>Fungi incertae sedis</taxon>
        <taxon>Mucoromycota</taxon>
        <taxon>Mucoromycotina</taxon>
        <taxon>Mucoromycetes</taxon>
        <taxon>Mucorales</taxon>
        <taxon>Cunninghamellaceae</taxon>
        <taxon>Absidia</taxon>
    </lineage>
</organism>
<dbReference type="GO" id="GO:0003677">
    <property type="term" value="F:DNA binding"/>
    <property type="evidence" value="ECO:0007669"/>
    <property type="project" value="UniProtKB-KW"/>
</dbReference>
<evidence type="ECO:0000313" key="11">
    <source>
        <dbReference type="Proteomes" id="UP000078561"/>
    </source>
</evidence>
<evidence type="ECO:0000259" key="9">
    <source>
        <dbReference type="PROSITE" id="PS50048"/>
    </source>
</evidence>
<comment type="subcellular location">
    <subcellularLocation>
        <location evidence="1">Nucleus</location>
    </subcellularLocation>
</comment>
<proteinExistence type="predicted"/>
<keyword evidence="2" id="KW-0479">Metal-binding</keyword>
<dbReference type="GO" id="GO:0008270">
    <property type="term" value="F:zinc ion binding"/>
    <property type="evidence" value="ECO:0007669"/>
    <property type="project" value="InterPro"/>
</dbReference>
<keyword evidence="5" id="KW-0238">DNA-binding</keyword>
<keyword evidence="3" id="KW-0862">Zinc</keyword>
<evidence type="ECO:0000313" key="10">
    <source>
        <dbReference type="EMBL" id="SAL95735.1"/>
    </source>
</evidence>
<dbReference type="GO" id="GO:0006351">
    <property type="term" value="P:DNA-templated transcription"/>
    <property type="evidence" value="ECO:0007669"/>
    <property type="project" value="InterPro"/>
</dbReference>
<evidence type="ECO:0000256" key="7">
    <source>
        <dbReference type="ARBA" id="ARBA00023242"/>
    </source>
</evidence>
<dbReference type="SMART" id="SM00066">
    <property type="entry name" value="GAL4"/>
    <property type="match status" value="1"/>
</dbReference>
<dbReference type="PANTHER" id="PTHR31313:SF81">
    <property type="entry name" value="TY1 ENHANCER ACTIVATOR"/>
    <property type="match status" value="1"/>
</dbReference>
<protein>
    <recommendedName>
        <fullName evidence="9">Zn(2)-C6 fungal-type domain-containing protein</fullName>
    </recommendedName>
</protein>
<dbReference type="CDD" id="cd00067">
    <property type="entry name" value="GAL4"/>
    <property type="match status" value="1"/>
</dbReference>
<evidence type="ECO:0000256" key="1">
    <source>
        <dbReference type="ARBA" id="ARBA00004123"/>
    </source>
</evidence>
<dbReference type="Gene3D" id="4.10.240.10">
    <property type="entry name" value="Zn(2)-C6 fungal-type DNA-binding domain"/>
    <property type="match status" value="1"/>
</dbReference>
<sequence>MAASPSVKRSTKNIESTKKLVKRFKVGRACFSCRVKKIKCDGIQPCMQCKARQLSCTFSTDGGYDNDSSPPPPALALSTPDEEHQEVSDLPARQSTKPPHKATDGQQLNTQQQLLETTIKALDFLGDHWIIDEEQLTEQPPPSNGDHPLLSAHASNTRDLYHRLPLPPRKTQRQLILLYYQHKYPLFHMIPQDLFLQQFDLQDFSISPLLLLAMLAHAAQINSTDNGKEADNYFKQAKGLLDSLLDTPSLSTVVALCLMSLYEPKHGLDYRSSALCYSAMAFRIYNQLCNTRHFDESRRNYDDGDDNGRWELWKRVSWGCYCLDKLQGVCFGASWVLRLDGMVVDLPRYYWPNEDQEQLECFVAFIKLTQMAEQSLCPDDFWKQPMTKDYSNALQLDQVLLQWLQALPVHFQWTPLPTTSSSSPVTLPKDPPRNPWIAQLHLVFNMIELRILAPFASPSASTNSLLQQRCVSVATHLIQLTQYMADQPTSILSYAFTGTATMMATRVHLMNCGSYQDRHSRGLFRRGMRSLSSLVMQGNRTIPGVDAFLARVKGALHMGGDDSESTLPTGTLLSENGNAGTKIDHMYLTGSEQNAAEVLSHAFGTSSTFSSSPPLWQHQAPAPVDPLDFLETTAVNDIWNHQHRMAPSSVDALLNKSRFLVDDHRLQDFTNGGGGLVMSHSKLNDPLLLSTWMMRHTKDLATDSAAGPENSTSQDSLHPIPTDITFMTPSTASQHHSNSNSLFWAPSTSSVPLSSTSPSYVPNKPAPVTTTAATTLPTRSFGQYMNIGLGVYASAHQHHNDVIRQHIPGVAAAGGGGGGNNSRPVLLTHQGQVIVAPPGTFGPNASSDGNHGGANAL</sequence>
<reference evidence="10" key="1">
    <citation type="submission" date="2016-04" db="EMBL/GenBank/DDBJ databases">
        <authorList>
            <person name="Evans L.H."/>
            <person name="Alamgir A."/>
            <person name="Owens N."/>
            <person name="Weber N.D."/>
            <person name="Virtaneva K."/>
            <person name="Barbian K."/>
            <person name="Babar A."/>
            <person name="Rosenke K."/>
        </authorList>
    </citation>
    <scope>NUCLEOTIDE SEQUENCE [LARGE SCALE GENOMIC DNA]</scope>
    <source>
        <strain evidence="10">CBS 101.48</strain>
    </source>
</reference>
<dbReference type="EMBL" id="LT550481">
    <property type="protein sequence ID" value="SAL95735.1"/>
    <property type="molecule type" value="Genomic_DNA"/>
</dbReference>
<keyword evidence="4" id="KW-0805">Transcription regulation</keyword>
<feature type="region of interest" description="Disordered" evidence="8">
    <location>
        <begin position="837"/>
        <end position="857"/>
    </location>
</feature>
<gene>
    <name evidence="10" type="primary">ABSGL_01076.1 scaffold 1223</name>
</gene>
<dbReference type="InterPro" id="IPR007219">
    <property type="entry name" value="XnlR_reg_dom"/>
</dbReference>
<evidence type="ECO:0000256" key="3">
    <source>
        <dbReference type="ARBA" id="ARBA00022833"/>
    </source>
</evidence>
<dbReference type="Proteomes" id="UP000078561">
    <property type="component" value="Unassembled WGS sequence"/>
</dbReference>
<dbReference type="PANTHER" id="PTHR31313">
    <property type="entry name" value="TY1 ENHANCER ACTIVATOR"/>
    <property type="match status" value="1"/>
</dbReference>
<dbReference type="SUPFAM" id="SSF57701">
    <property type="entry name" value="Zn2/Cys6 DNA-binding domain"/>
    <property type="match status" value="1"/>
</dbReference>
<evidence type="ECO:0000256" key="6">
    <source>
        <dbReference type="ARBA" id="ARBA00023163"/>
    </source>
</evidence>
<feature type="region of interest" description="Disordered" evidence="8">
    <location>
        <begin position="702"/>
        <end position="722"/>
    </location>
</feature>
<dbReference type="InterPro" id="IPR051615">
    <property type="entry name" value="Transcr_Regulatory_Elem"/>
</dbReference>
<dbReference type="PROSITE" id="PS50048">
    <property type="entry name" value="ZN2_CY6_FUNGAL_2"/>
    <property type="match status" value="1"/>
</dbReference>
<dbReference type="OrthoDB" id="4161332at2759"/>
<dbReference type="Pfam" id="PF00172">
    <property type="entry name" value="Zn_clus"/>
    <property type="match status" value="1"/>
</dbReference>
<name>A0A163IWH0_ABSGL</name>
<keyword evidence="11" id="KW-1185">Reference proteome</keyword>
<dbReference type="Pfam" id="PF04082">
    <property type="entry name" value="Fungal_trans"/>
    <property type="match status" value="1"/>
</dbReference>
<dbReference type="InParanoid" id="A0A163IWH0"/>
<keyword evidence="7" id="KW-0539">Nucleus</keyword>
<dbReference type="AlphaFoldDB" id="A0A163IWH0"/>
<evidence type="ECO:0000256" key="8">
    <source>
        <dbReference type="SAM" id="MobiDB-lite"/>
    </source>
</evidence>
<evidence type="ECO:0000256" key="2">
    <source>
        <dbReference type="ARBA" id="ARBA00022723"/>
    </source>
</evidence>
<evidence type="ECO:0000256" key="4">
    <source>
        <dbReference type="ARBA" id="ARBA00023015"/>
    </source>
</evidence>
<keyword evidence="6" id="KW-0804">Transcription</keyword>
<dbReference type="GO" id="GO:0005634">
    <property type="term" value="C:nucleus"/>
    <property type="evidence" value="ECO:0007669"/>
    <property type="project" value="UniProtKB-SubCell"/>
</dbReference>
<dbReference type="InterPro" id="IPR001138">
    <property type="entry name" value="Zn2Cys6_DnaBD"/>
</dbReference>
<dbReference type="InterPro" id="IPR036864">
    <property type="entry name" value="Zn2-C6_fun-type_DNA-bd_sf"/>
</dbReference>